<dbReference type="GO" id="GO:0016787">
    <property type="term" value="F:hydrolase activity"/>
    <property type="evidence" value="ECO:0007669"/>
    <property type="project" value="UniProtKB-KW"/>
</dbReference>
<dbReference type="Proteomes" id="UP000650081">
    <property type="component" value="Unassembled WGS sequence"/>
</dbReference>
<evidence type="ECO:0000259" key="1">
    <source>
        <dbReference type="Pfam" id="PF12867"/>
    </source>
</evidence>
<evidence type="ECO:0000313" key="2">
    <source>
        <dbReference type="EMBL" id="MBC6994856.1"/>
    </source>
</evidence>
<dbReference type="SUPFAM" id="SSF109854">
    <property type="entry name" value="DinB/YfiT-like putative metalloenzymes"/>
    <property type="match status" value="1"/>
</dbReference>
<dbReference type="Gene3D" id="1.20.120.450">
    <property type="entry name" value="dinb family like domain"/>
    <property type="match status" value="1"/>
</dbReference>
<reference evidence="2" key="1">
    <citation type="submission" date="2020-08" db="EMBL/GenBank/DDBJ databases">
        <title>Lewinella bacteria from marine environments.</title>
        <authorList>
            <person name="Zhong Y."/>
        </authorList>
    </citation>
    <scope>NUCLEOTIDE SEQUENCE</scope>
    <source>
        <strain evidence="2">KCTC 42187</strain>
    </source>
</reference>
<dbReference type="InterPro" id="IPR024775">
    <property type="entry name" value="DinB-like"/>
</dbReference>
<comment type="caution">
    <text evidence="2">The sequence shown here is derived from an EMBL/GenBank/DDBJ whole genome shotgun (WGS) entry which is preliminary data.</text>
</comment>
<dbReference type="EMBL" id="JACSIT010000106">
    <property type="protein sequence ID" value="MBC6994856.1"/>
    <property type="molecule type" value="Genomic_DNA"/>
</dbReference>
<protein>
    <submittedName>
        <fullName evidence="2">Metal-dependent hydrolase</fullName>
    </submittedName>
</protein>
<sequence>MRYPIGPFTLPDAATATTQRMNYLADIQALPAAFAQAAVDIQSRGLLDTPYREGGWTARQVIHHVADSHVNAYVRHKRVLTEEHPTLTPYDEKGWAELPDVAAVPIEVSLELLRGLHLRWTTILAACTDAEWERTAFHGGSGWTYRLDTLAAHYSWHGKHHLGHLLHILTNH</sequence>
<organism evidence="2 3">
    <name type="scientific">Neolewinella lacunae</name>
    <dbReference type="NCBI Taxonomy" id="1517758"/>
    <lineage>
        <taxon>Bacteria</taxon>
        <taxon>Pseudomonadati</taxon>
        <taxon>Bacteroidota</taxon>
        <taxon>Saprospiria</taxon>
        <taxon>Saprospirales</taxon>
        <taxon>Lewinellaceae</taxon>
        <taxon>Neolewinella</taxon>
    </lineage>
</organism>
<keyword evidence="2" id="KW-0378">Hydrolase</keyword>
<accession>A0A923T8T0</accession>
<proteinExistence type="predicted"/>
<dbReference type="NCBIfam" id="NF009807">
    <property type="entry name" value="PRK13291.1"/>
    <property type="match status" value="1"/>
</dbReference>
<gene>
    <name evidence="2" type="ORF">H9S92_11825</name>
</gene>
<keyword evidence="3" id="KW-1185">Reference proteome</keyword>
<dbReference type="AlphaFoldDB" id="A0A923T8T0"/>
<name>A0A923T8T0_9BACT</name>
<feature type="domain" description="DinB-like" evidence="1">
    <location>
        <begin position="39"/>
        <end position="164"/>
    </location>
</feature>
<dbReference type="RefSeq" id="WP_187466927.1">
    <property type="nucleotide sequence ID" value="NZ_JACSIT010000106.1"/>
</dbReference>
<dbReference type="Pfam" id="PF12867">
    <property type="entry name" value="DinB_2"/>
    <property type="match status" value="1"/>
</dbReference>
<evidence type="ECO:0000313" key="3">
    <source>
        <dbReference type="Proteomes" id="UP000650081"/>
    </source>
</evidence>
<dbReference type="InterPro" id="IPR034660">
    <property type="entry name" value="DinB/YfiT-like"/>
</dbReference>